<dbReference type="Proteomes" id="UP000186657">
    <property type="component" value="Unassembled WGS sequence"/>
</dbReference>
<reference evidence="1 2" key="1">
    <citation type="submission" date="2016-10" db="EMBL/GenBank/DDBJ databases">
        <title>Comparative genomics uncovers the prolific and rare metabolic potential of the cyanobacterial genus Moorea.</title>
        <authorList>
            <person name="Leao T."/>
            <person name="Castelao G."/>
            <person name="Korobeynikov A."/>
            <person name="Monroe E.A."/>
            <person name="Podell S."/>
            <person name="Glukhov E."/>
            <person name="Allen E."/>
            <person name="Gerwick W.H."/>
            <person name="Gerwick L."/>
        </authorList>
    </citation>
    <scope>NUCLEOTIDE SEQUENCE [LARGE SCALE GENOMIC DNA]</scope>
    <source>
        <strain evidence="1 2">PNG5-198</strain>
    </source>
</reference>
<protein>
    <submittedName>
        <fullName evidence="1">Uncharacterized protein</fullName>
    </submittedName>
</protein>
<sequence length="71" mass="8157">MGILPVSFVRRQDAHTTDIHSLIQQWQKMRVSLLVVRYGADYPNTGYEAKNPRLSAPNAPYALNNLQPFRM</sequence>
<proteinExistence type="predicted"/>
<gene>
    <name evidence="1" type="ORF">BJP37_22635</name>
</gene>
<keyword evidence="2" id="KW-1185">Reference proteome</keyword>
<name>A0A1U7N607_9CYAN</name>
<comment type="caution">
    <text evidence="1">The sequence shown here is derived from an EMBL/GenBank/DDBJ whole genome shotgun (WGS) entry which is preliminary data.</text>
</comment>
<evidence type="ECO:0000313" key="2">
    <source>
        <dbReference type="Proteomes" id="UP000186657"/>
    </source>
</evidence>
<organism evidence="1 2">
    <name type="scientific">Moorena bouillonii PNG</name>
    <dbReference type="NCBI Taxonomy" id="568701"/>
    <lineage>
        <taxon>Bacteria</taxon>
        <taxon>Bacillati</taxon>
        <taxon>Cyanobacteriota</taxon>
        <taxon>Cyanophyceae</taxon>
        <taxon>Coleofasciculales</taxon>
        <taxon>Coleofasciculaceae</taxon>
        <taxon>Moorena</taxon>
    </lineage>
</organism>
<dbReference type="AlphaFoldDB" id="A0A1U7N607"/>
<dbReference type="EMBL" id="MKZS01000001">
    <property type="protein sequence ID" value="OLT61389.1"/>
    <property type="molecule type" value="Genomic_DNA"/>
</dbReference>
<accession>A0A1U7N607</accession>
<evidence type="ECO:0000313" key="1">
    <source>
        <dbReference type="EMBL" id="OLT61389.1"/>
    </source>
</evidence>